<protein>
    <submittedName>
        <fullName evidence="1">Uncharacterized protein</fullName>
    </submittedName>
</protein>
<sequence length="816" mass="88205">MAHRRVKDIDYDEDDLADYSEDEYGEEQEELSPEDKVQKQVAELVDNKEQMRIGTINVREALGAGHPADDAAIQEALWHYYYDIGKVVTYLKNQHRPQQTKKAKQESKFDKAATSAAAQAPTKATKASYFFKNVSWFNVPSEMSGQILVESLYPPLRLLGGSASGSGKPSKLAALAAARKKKEAEQKAAADQAADTESGKTTSGAASLLERLGGRPARTAPGLENQPPREQGKMAEPSTLKTFPIRKRKSPSPPPAPKRRPSSPKPSSPATQTQMETKQELRANPSIFASAMCGNTRPSLEYGVKPRFQQNFHTILFGDSDPYAKSNPFAGPSPDDVVAQAQAKGSKKQTTSQKDSKAVNGVANGVSNINLDEPAPSSKVKSKNLDVLAEYEKSDRKNAASFVVIGHVDHGKSTLMGRLLHDLKVVDQRTLDKYRKEANSIGKSSFAFAWVMDSTSEERERGVTVDIAMNHFETDKTRFTILDAPGHRDFIPNMIAGASQADFAVLVIDAGTNSFESGLKGQTKEHALLVRSMGVQRVVVAVNKMDSAGWSEDRFVEIKQQMTAFLTTAGFQAKNLAFVPCAGLTGENVVAPAPEPAAWYKDAEKFNGETLIQALEAYEPAKAAITQPLRMTISDVFRGGVTNPLSVSGKIDAGSLQVGDSVLAAPSGETASIKGIEIEDEGADWAVAGQIVTLHLVDIDPVHLRTGDVLCSPQKPIRNVRSFTTKILAFEHVLPMQVDVHRGRLHVPGRITQLVASLDKGSGVVTKKKPKVVQPGTVARVTIELDAAVPLEVPGRVVLRANGATVAAGLLEQVHQ</sequence>
<keyword evidence="2" id="KW-1185">Reference proteome</keyword>
<dbReference type="EMBL" id="JAMKPW020000005">
    <property type="protein sequence ID" value="KAK8217621.1"/>
    <property type="molecule type" value="Genomic_DNA"/>
</dbReference>
<proteinExistence type="predicted"/>
<reference evidence="1" key="1">
    <citation type="submission" date="2024-02" db="EMBL/GenBank/DDBJ databases">
        <title>Metagenome Assembled Genome of Zalaria obscura JY119.</title>
        <authorList>
            <person name="Vighnesh L."/>
            <person name="Jagadeeshwari U."/>
            <person name="Venkata Ramana C."/>
            <person name="Sasikala C."/>
        </authorList>
    </citation>
    <scope>NUCLEOTIDE SEQUENCE</scope>
    <source>
        <strain evidence="1">JY119</strain>
    </source>
</reference>
<accession>A0ACC3SQ27</accession>
<dbReference type="Proteomes" id="UP001320706">
    <property type="component" value="Unassembled WGS sequence"/>
</dbReference>
<gene>
    <name evidence="1" type="ORF">M8818_001380</name>
</gene>
<evidence type="ECO:0000313" key="1">
    <source>
        <dbReference type="EMBL" id="KAK8217621.1"/>
    </source>
</evidence>
<comment type="caution">
    <text evidence="1">The sequence shown here is derived from an EMBL/GenBank/DDBJ whole genome shotgun (WGS) entry which is preliminary data.</text>
</comment>
<organism evidence="1 2">
    <name type="scientific">Zalaria obscura</name>
    <dbReference type="NCBI Taxonomy" id="2024903"/>
    <lineage>
        <taxon>Eukaryota</taxon>
        <taxon>Fungi</taxon>
        <taxon>Dikarya</taxon>
        <taxon>Ascomycota</taxon>
        <taxon>Pezizomycotina</taxon>
        <taxon>Dothideomycetes</taxon>
        <taxon>Dothideomycetidae</taxon>
        <taxon>Dothideales</taxon>
        <taxon>Zalariaceae</taxon>
        <taxon>Zalaria</taxon>
    </lineage>
</organism>
<name>A0ACC3SQ27_9PEZI</name>
<evidence type="ECO:0000313" key="2">
    <source>
        <dbReference type="Proteomes" id="UP001320706"/>
    </source>
</evidence>